<gene>
    <name evidence="5" type="ORF">MTR67_023224</name>
</gene>
<dbReference type="GO" id="GO:0046982">
    <property type="term" value="F:protein heterodimerization activity"/>
    <property type="evidence" value="ECO:0007669"/>
    <property type="project" value="InterPro"/>
</dbReference>
<keyword evidence="2" id="KW-0805">Transcription regulation</keyword>
<dbReference type="Pfam" id="PF00808">
    <property type="entry name" value="CBFD_NFYB_HMF"/>
    <property type="match status" value="1"/>
</dbReference>
<dbReference type="SUPFAM" id="SSF47113">
    <property type="entry name" value="Histone-fold"/>
    <property type="match status" value="1"/>
</dbReference>
<evidence type="ECO:0000256" key="2">
    <source>
        <dbReference type="ARBA" id="ARBA00023015"/>
    </source>
</evidence>
<dbReference type="PANTHER" id="PTHR11064:SF196">
    <property type="entry name" value="NUCLEAR TRANSCRIPTION FACTOR Y SUBUNIT B-6"/>
    <property type="match status" value="1"/>
</dbReference>
<evidence type="ECO:0000313" key="5">
    <source>
        <dbReference type="EMBL" id="WMV29839.1"/>
    </source>
</evidence>
<dbReference type="GO" id="GO:0016602">
    <property type="term" value="C:CCAAT-binding factor complex"/>
    <property type="evidence" value="ECO:0007669"/>
    <property type="project" value="InterPro"/>
</dbReference>
<reference evidence="5" key="1">
    <citation type="submission" date="2023-08" db="EMBL/GenBank/DDBJ databases">
        <title>A de novo genome assembly of Solanum verrucosum Schlechtendal, a Mexican diploid species geographically isolated from the other diploid A-genome species in potato relatives.</title>
        <authorList>
            <person name="Hosaka K."/>
        </authorList>
    </citation>
    <scope>NUCLEOTIDE SEQUENCE</scope>
    <source>
        <tissue evidence="5">Young leaves</tissue>
    </source>
</reference>
<dbReference type="AlphaFoldDB" id="A0AAF0R1G5"/>
<comment type="similarity">
    <text evidence="1">Belongs to the NFYB/HAP3 subunit family.</text>
</comment>
<feature type="domain" description="Transcription factor CBF/NF-Y/archaeal histone" evidence="4">
    <location>
        <begin position="101"/>
        <end position="136"/>
    </location>
</feature>
<evidence type="ECO:0000256" key="3">
    <source>
        <dbReference type="ARBA" id="ARBA00023163"/>
    </source>
</evidence>
<dbReference type="PANTHER" id="PTHR11064">
    <property type="entry name" value="CCAAT-BINDING TRANSCRIPTION FACTOR-RELATED"/>
    <property type="match status" value="1"/>
</dbReference>
<protein>
    <recommendedName>
        <fullName evidence="4">Transcription factor CBF/NF-Y/archaeal histone domain-containing protein</fullName>
    </recommendedName>
</protein>
<evidence type="ECO:0000259" key="4">
    <source>
        <dbReference type="Pfam" id="PF00808"/>
    </source>
</evidence>
<accession>A0AAF0R1G5</accession>
<sequence>MARGPRLPKTKPTMSNNNSSLQYGIGSKCFHSLFNGDTVEFEVESSSDGRTKTWVVATHMCCQLENMNSEREAWNYLLISTREIAVNAEDSKCPIREQDRFMPIANVVRNMHKILPPHAKIADESKRVIQECVSERYRELEGGERGSLRGDPLPLKRHMGDASSGSTSHECAVVVVDKDVESPVEKRTENAMIRFLIASLMIPPIPALEFSLMKLPYEREIEDDPI</sequence>
<proteinExistence type="inferred from homology"/>
<dbReference type="GO" id="GO:0001228">
    <property type="term" value="F:DNA-binding transcription activator activity, RNA polymerase II-specific"/>
    <property type="evidence" value="ECO:0007669"/>
    <property type="project" value="InterPro"/>
</dbReference>
<dbReference type="Proteomes" id="UP001234989">
    <property type="component" value="Chromosome 5"/>
</dbReference>
<organism evidence="5 6">
    <name type="scientific">Solanum verrucosum</name>
    <dbReference type="NCBI Taxonomy" id="315347"/>
    <lineage>
        <taxon>Eukaryota</taxon>
        <taxon>Viridiplantae</taxon>
        <taxon>Streptophyta</taxon>
        <taxon>Embryophyta</taxon>
        <taxon>Tracheophyta</taxon>
        <taxon>Spermatophyta</taxon>
        <taxon>Magnoliopsida</taxon>
        <taxon>eudicotyledons</taxon>
        <taxon>Gunneridae</taxon>
        <taxon>Pentapetalae</taxon>
        <taxon>asterids</taxon>
        <taxon>lamiids</taxon>
        <taxon>Solanales</taxon>
        <taxon>Solanaceae</taxon>
        <taxon>Solanoideae</taxon>
        <taxon>Solaneae</taxon>
        <taxon>Solanum</taxon>
    </lineage>
</organism>
<keyword evidence="6" id="KW-1185">Reference proteome</keyword>
<dbReference type="GO" id="GO:0000978">
    <property type="term" value="F:RNA polymerase II cis-regulatory region sequence-specific DNA binding"/>
    <property type="evidence" value="ECO:0007669"/>
    <property type="project" value="TreeGrafter"/>
</dbReference>
<dbReference type="InterPro" id="IPR003958">
    <property type="entry name" value="CBFA_NFYB_domain"/>
</dbReference>
<dbReference type="EMBL" id="CP133616">
    <property type="protein sequence ID" value="WMV29839.1"/>
    <property type="molecule type" value="Genomic_DNA"/>
</dbReference>
<evidence type="ECO:0000313" key="6">
    <source>
        <dbReference type="Proteomes" id="UP001234989"/>
    </source>
</evidence>
<dbReference type="InterPro" id="IPR009072">
    <property type="entry name" value="Histone-fold"/>
</dbReference>
<name>A0AAF0R1G5_SOLVR</name>
<dbReference type="InterPro" id="IPR027113">
    <property type="entry name" value="Transc_fact_NFYB/HAP3"/>
</dbReference>
<keyword evidence="3" id="KW-0804">Transcription</keyword>
<evidence type="ECO:0000256" key="1">
    <source>
        <dbReference type="ARBA" id="ARBA00009053"/>
    </source>
</evidence>
<dbReference type="Gene3D" id="1.10.20.10">
    <property type="entry name" value="Histone, subunit A"/>
    <property type="match status" value="1"/>
</dbReference>